<accession>A0ABQ8F9E3</accession>
<proteinExistence type="predicted"/>
<reference evidence="3 4" key="1">
    <citation type="submission" date="2021-02" db="EMBL/GenBank/DDBJ databases">
        <title>Variation within the Batrachochytrium salamandrivorans European outbreak.</title>
        <authorList>
            <person name="Kelly M."/>
            <person name="Pasmans F."/>
            <person name="Shea T.P."/>
            <person name="Munoz J.F."/>
            <person name="Carranza S."/>
            <person name="Cuomo C.A."/>
            <person name="Martel A."/>
        </authorList>
    </citation>
    <scope>NUCLEOTIDE SEQUENCE [LARGE SCALE GENOMIC DNA]</scope>
    <source>
        <strain evidence="3 4">AMFP18/2</strain>
    </source>
</reference>
<dbReference type="Proteomes" id="UP001648503">
    <property type="component" value="Unassembled WGS sequence"/>
</dbReference>
<keyword evidence="4" id="KW-1185">Reference proteome</keyword>
<evidence type="ECO:0000256" key="1">
    <source>
        <dbReference type="SAM" id="MobiDB-lite"/>
    </source>
</evidence>
<feature type="compositionally biased region" description="Polar residues" evidence="1">
    <location>
        <begin position="33"/>
        <end position="127"/>
    </location>
</feature>
<feature type="signal peptide" evidence="2">
    <location>
        <begin position="1"/>
        <end position="18"/>
    </location>
</feature>
<evidence type="ECO:0000313" key="3">
    <source>
        <dbReference type="EMBL" id="KAH6594453.1"/>
    </source>
</evidence>
<evidence type="ECO:0000313" key="4">
    <source>
        <dbReference type="Proteomes" id="UP001648503"/>
    </source>
</evidence>
<organism evidence="3 4">
    <name type="scientific">Batrachochytrium salamandrivorans</name>
    <dbReference type="NCBI Taxonomy" id="1357716"/>
    <lineage>
        <taxon>Eukaryota</taxon>
        <taxon>Fungi</taxon>
        <taxon>Fungi incertae sedis</taxon>
        <taxon>Chytridiomycota</taxon>
        <taxon>Chytridiomycota incertae sedis</taxon>
        <taxon>Chytridiomycetes</taxon>
        <taxon>Rhizophydiales</taxon>
        <taxon>Rhizophydiales incertae sedis</taxon>
        <taxon>Batrachochytrium</taxon>
    </lineage>
</organism>
<gene>
    <name evidence="3" type="ORF">BASA50_006700</name>
</gene>
<name>A0ABQ8F9E3_9FUNG</name>
<keyword evidence="2" id="KW-0732">Signal</keyword>
<comment type="caution">
    <text evidence="3">The sequence shown here is derived from an EMBL/GenBank/DDBJ whole genome shotgun (WGS) entry which is preliminary data.</text>
</comment>
<protein>
    <submittedName>
        <fullName evidence="3">Uncharacterized protein</fullName>
    </submittedName>
</protein>
<evidence type="ECO:0000256" key="2">
    <source>
        <dbReference type="SAM" id="SignalP"/>
    </source>
</evidence>
<dbReference type="EMBL" id="JAFCIX010000335">
    <property type="protein sequence ID" value="KAH6594453.1"/>
    <property type="molecule type" value="Genomic_DNA"/>
</dbReference>
<sequence>MKLISFAVISLLAITVSAYPGLGSDGQDLEEPQGSNAQSEQQLQSTSVTQDEQGSQSTVTQNEQESQSTVTQDKQESQSTVTQNEQESQSTVTQDKQESQSTVTQNEQESQSTVTQDKQGSQSTVTQDKQESDYDKVMLKFKELKSKYERVKGLLVTLSGNFESIKEDINALKKLMARTKNKLKNPDLSDEQRSTLEQKLGDYGGKKDELFSQLTGTLQYHSDVKEECDYTKAMMDALATAL</sequence>
<feature type="region of interest" description="Disordered" evidence="1">
    <location>
        <begin position="25"/>
        <end position="131"/>
    </location>
</feature>
<feature type="chain" id="PRO_5045438533" evidence="2">
    <location>
        <begin position="19"/>
        <end position="242"/>
    </location>
</feature>